<dbReference type="InterPro" id="IPR032466">
    <property type="entry name" value="Metal_Hydrolase"/>
</dbReference>
<dbReference type="GO" id="GO:0006046">
    <property type="term" value="P:N-acetylglucosamine catabolic process"/>
    <property type="evidence" value="ECO:0007669"/>
    <property type="project" value="TreeGrafter"/>
</dbReference>
<evidence type="ECO:0000256" key="5">
    <source>
        <dbReference type="PIRNR" id="PIRNR038994"/>
    </source>
</evidence>
<dbReference type="KEGG" id="adp:NCTC12871_01302"/>
<evidence type="ECO:0000256" key="8">
    <source>
        <dbReference type="PIRSR" id="PIRSR038994-3"/>
    </source>
</evidence>
<dbReference type="Pfam" id="PF01979">
    <property type="entry name" value="Amidohydro_1"/>
    <property type="match status" value="1"/>
</dbReference>
<evidence type="ECO:0000256" key="6">
    <source>
        <dbReference type="PIRSR" id="PIRSR038994-1"/>
    </source>
</evidence>
<dbReference type="PANTHER" id="PTHR11113">
    <property type="entry name" value="N-ACETYLGLUCOSAMINE-6-PHOSPHATE DEACETYLASE"/>
    <property type="match status" value="1"/>
</dbReference>
<evidence type="ECO:0000313" key="10">
    <source>
        <dbReference type="EMBL" id="VEJ09815.1"/>
    </source>
</evidence>
<dbReference type="EMBL" id="LR134510">
    <property type="protein sequence ID" value="VEJ09815.1"/>
    <property type="molecule type" value="Genomic_DNA"/>
</dbReference>
<dbReference type="OrthoDB" id="9776488at2"/>
<reference evidence="10 11" key="1">
    <citation type="submission" date="2018-12" db="EMBL/GenBank/DDBJ databases">
        <authorList>
            <consortium name="Pathogen Informatics"/>
        </authorList>
    </citation>
    <scope>NUCLEOTIDE SEQUENCE [LARGE SCALE GENOMIC DNA]</scope>
    <source>
        <strain evidence="10 11">NCTC12871</strain>
    </source>
</reference>
<dbReference type="GO" id="GO:0008448">
    <property type="term" value="F:N-acetylglucosamine-6-phosphate deacetylase activity"/>
    <property type="evidence" value="ECO:0007669"/>
    <property type="project" value="UniProtKB-EC"/>
</dbReference>
<proteinExistence type="inferred from homology"/>
<dbReference type="SUPFAM" id="SSF51338">
    <property type="entry name" value="Composite domain of metallo-dependent hydrolases"/>
    <property type="match status" value="1"/>
</dbReference>
<keyword evidence="4 5" id="KW-0119">Carbohydrate metabolism</keyword>
<feature type="binding site" evidence="8">
    <location>
        <position position="193"/>
    </location>
    <ligand>
        <name>Zn(2+)</name>
        <dbReference type="ChEBI" id="CHEBI:29105"/>
    </ligand>
</feature>
<evidence type="ECO:0000256" key="1">
    <source>
        <dbReference type="ARBA" id="ARBA00010716"/>
    </source>
</evidence>
<name>A0A448TV52_9PAST</name>
<dbReference type="RefSeq" id="WP_126600898.1">
    <property type="nucleotide sequence ID" value="NZ_LR134510.1"/>
</dbReference>
<feature type="binding site" evidence="7">
    <location>
        <position position="140"/>
    </location>
    <ligand>
        <name>substrate</name>
    </ligand>
</feature>
<dbReference type="GO" id="GO:0046872">
    <property type="term" value="F:metal ion binding"/>
    <property type="evidence" value="ECO:0007669"/>
    <property type="project" value="UniProtKB-KW"/>
</dbReference>
<dbReference type="NCBIfam" id="NF008371">
    <property type="entry name" value="PRK11170.1"/>
    <property type="match status" value="1"/>
</dbReference>
<dbReference type="CDD" id="cd00854">
    <property type="entry name" value="NagA"/>
    <property type="match status" value="1"/>
</dbReference>
<evidence type="ECO:0000256" key="2">
    <source>
        <dbReference type="ARBA" id="ARBA00022723"/>
    </source>
</evidence>
<evidence type="ECO:0000256" key="4">
    <source>
        <dbReference type="ARBA" id="ARBA00023277"/>
    </source>
</evidence>
<dbReference type="InterPro" id="IPR011059">
    <property type="entry name" value="Metal-dep_hydrolase_composite"/>
</dbReference>
<comment type="similarity">
    <text evidence="1 5">Belongs to the metallo-dependent hydrolases superfamily. NagA family.</text>
</comment>
<dbReference type="NCBIfam" id="TIGR00221">
    <property type="entry name" value="nagA"/>
    <property type="match status" value="1"/>
</dbReference>
<organism evidence="10 11">
    <name type="scientific">Actinobacillus delphinicola</name>
    <dbReference type="NCBI Taxonomy" id="51161"/>
    <lineage>
        <taxon>Bacteria</taxon>
        <taxon>Pseudomonadati</taxon>
        <taxon>Pseudomonadota</taxon>
        <taxon>Gammaproteobacteria</taxon>
        <taxon>Pasteurellales</taxon>
        <taxon>Pasteurellaceae</taxon>
        <taxon>Actinobacillus</taxon>
    </lineage>
</organism>
<dbReference type="EC" id="3.5.1.25" evidence="10"/>
<evidence type="ECO:0000256" key="3">
    <source>
        <dbReference type="ARBA" id="ARBA00022801"/>
    </source>
</evidence>
<keyword evidence="2 8" id="KW-0479">Metal-binding</keyword>
<dbReference type="InterPro" id="IPR003764">
    <property type="entry name" value="GlcNAc_6-P_deAcase"/>
</dbReference>
<dbReference type="PIRSF" id="PIRSF038994">
    <property type="entry name" value="NagA"/>
    <property type="match status" value="1"/>
</dbReference>
<feature type="binding site" evidence="7">
    <location>
        <begin position="304"/>
        <end position="306"/>
    </location>
    <ligand>
        <name>substrate</name>
    </ligand>
</feature>
<dbReference type="InterPro" id="IPR006680">
    <property type="entry name" value="Amidohydro-rel"/>
</dbReference>
<dbReference type="AlphaFoldDB" id="A0A448TV52"/>
<evidence type="ECO:0000259" key="9">
    <source>
        <dbReference type="Pfam" id="PF01979"/>
    </source>
</evidence>
<feature type="binding site" evidence="7">
    <location>
        <begin position="217"/>
        <end position="218"/>
    </location>
    <ligand>
        <name>substrate</name>
    </ligand>
</feature>
<feature type="domain" description="Amidohydrolase-related" evidence="9">
    <location>
        <begin position="52"/>
        <end position="375"/>
    </location>
</feature>
<dbReference type="Gene3D" id="2.30.40.10">
    <property type="entry name" value="Urease, subunit C, domain 1"/>
    <property type="match status" value="1"/>
</dbReference>
<feature type="binding site" evidence="8">
    <location>
        <position position="129"/>
    </location>
    <ligand>
        <name>Zn(2+)</name>
        <dbReference type="ChEBI" id="CHEBI:29105"/>
    </ligand>
</feature>
<feature type="active site" description="Proton donor/acceptor" evidence="6">
    <location>
        <position position="271"/>
    </location>
</feature>
<dbReference type="FunFam" id="3.20.20.140:FF:000004">
    <property type="entry name" value="N-acetylglucosamine-6-phosphate deacetylase"/>
    <property type="match status" value="1"/>
</dbReference>
<keyword evidence="11" id="KW-1185">Reference proteome</keyword>
<comment type="cofactor">
    <cofactor evidence="8">
        <name>a divalent metal cation</name>
        <dbReference type="ChEBI" id="CHEBI:60240"/>
    </cofactor>
    <text evidence="8">Binds 1 divalent metal cation per subunit.</text>
</comment>
<evidence type="ECO:0000256" key="7">
    <source>
        <dbReference type="PIRSR" id="PIRSR038994-2"/>
    </source>
</evidence>
<feature type="binding site" evidence="8">
    <location>
        <position position="214"/>
    </location>
    <ligand>
        <name>Zn(2+)</name>
        <dbReference type="ChEBI" id="CHEBI:29105"/>
    </ligand>
</feature>
<keyword evidence="3 5" id="KW-0378">Hydrolase</keyword>
<sequence>MKYALINTTIYTGEAVLKHHAVLIEGDKIVGIQSEESLPHTLKKVDLKGANLCAGFIDLQINGCGGVMFNDDISVKALETMQKTNIRSGTTSFLPTFITAANEKMFQAIDVVKDYMRKHKHEVLGIHLEGPYLSKEKKGVHRSEFVRGITHEMKNDLCARADYIKMLTLAPENPTAEFIPEFVKAGIVVSLGHSNATFEQAQAAFHAGATCVTHLHNAMSPISSGRDMGMVGACLYSDGYAGIIADGLHVTFENIALDKKIKGDRLFVVTDAIAPAGSDIKTFPFEGKQIHVENGRCVDENGTLAGSSITMIESVANLVKHVGMSLQEALRMANLYPARAIRVDDKLGSIHTGKIANLTAFDHEFNVTAVVVNGEYKIF</sequence>
<protein>
    <submittedName>
        <fullName evidence="10">N-acetylglucosamine-6-phosphate deacetylase</fullName>
        <ecNumber evidence="10">3.5.1.25</ecNumber>
    </submittedName>
</protein>
<evidence type="ECO:0000313" key="11">
    <source>
        <dbReference type="Proteomes" id="UP000279799"/>
    </source>
</evidence>
<gene>
    <name evidence="10" type="primary">nagA</name>
    <name evidence="10" type="ORF">NCTC12871_01302</name>
</gene>
<feature type="binding site" evidence="7">
    <location>
        <position position="226"/>
    </location>
    <ligand>
        <name>substrate</name>
    </ligand>
</feature>
<dbReference type="PANTHER" id="PTHR11113:SF14">
    <property type="entry name" value="N-ACETYLGLUCOSAMINE-6-PHOSPHATE DEACETYLASE"/>
    <property type="match status" value="1"/>
</dbReference>
<dbReference type="Proteomes" id="UP000279799">
    <property type="component" value="Chromosome"/>
</dbReference>
<feature type="binding site" evidence="7">
    <location>
        <position position="249"/>
    </location>
    <ligand>
        <name>substrate</name>
    </ligand>
</feature>
<dbReference type="Gene3D" id="3.20.20.140">
    <property type="entry name" value="Metal-dependent hydrolases"/>
    <property type="match status" value="1"/>
</dbReference>
<dbReference type="SUPFAM" id="SSF51556">
    <property type="entry name" value="Metallo-dependent hydrolases"/>
    <property type="match status" value="1"/>
</dbReference>
<accession>A0A448TV52</accession>